<dbReference type="GeneID" id="6417355"/>
<dbReference type="KEGG" id="vg:6417355"/>
<sequence length="53" mass="6412">MVPVTPRERYLRLLWTYYARLDELLGQWPLPDDPFSPEDWFGDEEDTIIRSVN</sequence>
<keyword evidence="2" id="KW-1185">Reference proteome</keyword>
<reference evidence="1 2" key="1">
    <citation type="submission" date="2008-05" db="EMBL/GenBank/DDBJ databases">
        <authorList>
            <person name="Bonnell L."/>
            <person name="Offner S."/>
            <person name="Houtz J.M."/>
            <person name="Pedulla M.L."/>
            <person name="Weber R.J."/>
            <person name="Chambers R.A."/>
            <person name="Jacobs-Sera D."/>
            <person name="Hendrix R.W."/>
            <person name="Hatfull G.F."/>
        </authorList>
    </citation>
    <scope>NUCLEOTIDE SEQUENCE [LARGE SCALE GENOMIC DNA]</scope>
</reference>
<gene>
    <name evidence="1" type="primary">41</name>
    <name evidence="1" type="ORF">Jasper_41</name>
</gene>
<proteinExistence type="predicted"/>
<dbReference type="Proteomes" id="UP000001210">
    <property type="component" value="Segment"/>
</dbReference>
<name>B3VGS9_9CAUD</name>
<dbReference type="EMBL" id="EU744251">
    <property type="protein sequence ID" value="ACE80056.1"/>
    <property type="molecule type" value="Genomic_DNA"/>
</dbReference>
<accession>B3VGS9</accession>
<dbReference type="RefSeq" id="YP_001994588.1">
    <property type="nucleotide sequence ID" value="NC_011020.1"/>
</dbReference>
<evidence type="ECO:0000313" key="1">
    <source>
        <dbReference type="EMBL" id="ACE80056.1"/>
    </source>
</evidence>
<protein>
    <submittedName>
        <fullName evidence="1">Uncharacterized protein</fullName>
    </submittedName>
</protein>
<evidence type="ECO:0000313" key="2">
    <source>
        <dbReference type="Proteomes" id="UP000001210"/>
    </source>
</evidence>
<organism evidence="1 2">
    <name type="scientific">Mycobacterium phage Jasper</name>
    <dbReference type="NCBI Taxonomy" id="2914014"/>
    <lineage>
        <taxon>Viruses</taxon>
        <taxon>Duplodnaviria</taxon>
        <taxon>Heunggongvirae</taxon>
        <taxon>Uroviricota</taxon>
        <taxon>Caudoviricetes</taxon>
        <taxon>Fromanvirus</taxon>
        <taxon>Fromanvirus jasper</taxon>
    </lineage>
</organism>